<feature type="region of interest" description="Disordered" evidence="7">
    <location>
        <begin position="383"/>
        <end position="404"/>
    </location>
</feature>
<name>A0ABY6HV12_9ARCH</name>
<dbReference type="EC" id="3.6.4.13" evidence="12"/>
<dbReference type="PROSITE" id="PS00028">
    <property type="entry name" value="ZINC_FINGER_C2H2_1"/>
    <property type="match status" value="1"/>
</dbReference>
<feature type="domain" description="Helicase ATP-binding" evidence="9">
    <location>
        <begin position="36"/>
        <end position="222"/>
    </location>
</feature>
<keyword evidence="1 6" id="KW-0547">Nucleotide-binding</keyword>
<dbReference type="SUPFAM" id="SSF52540">
    <property type="entry name" value="P-loop containing nucleoside triphosphate hydrolases"/>
    <property type="match status" value="1"/>
</dbReference>
<dbReference type="InterPro" id="IPR001650">
    <property type="entry name" value="Helicase_C-like"/>
</dbReference>
<proteinExistence type="inferred from homology"/>
<comment type="similarity">
    <text evidence="6">Belongs to the DEAD box helicase family.</text>
</comment>
<dbReference type="GO" id="GO:0016787">
    <property type="term" value="F:hydrolase activity"/>
    <property type="evidence" value="ECO:0007669"/>
    <property type="project" value="UniProtKB-KW"/>
</dbReference>
<dbReference type="InterPro" id="IPR044742">
    <property type="entry name" value="DEAD/DEAH_RhlB"/>
</dbReference>
<dbReference type="SMART" id="SM00355">
    <property type="entry name" value="ZnF_C2H2"/>
    <property type="match status" value="1"/>
</dbReference>
<organism evidence="12 13">
    <name type="scientific">Candidatus Lokiarchaeum ossiferum</name>
    <dbReference type="NCBI Taxonomy" id="2951803"/>
    <lineage>
        <taxon>Archaea</taxon>
        <taxon>Promethearchaeati</taxon>
        <taxon>Promethearchaeota</taxon>
        <taxon>Promethearchaeia</taxon>
        <taxon>Promethearchaeales</taxon>
        <taxon>Promethearchaeaceae</taxon>
        <taxon>Candidatus Lokiarchaeum</taxon>
    </lineage>
</organism>
<dbReference type="SMART" id="SM00487">
    <property type="entry name" value="DEXDc"/>
    <property type="match status" value="1"/>
</dbReference>
<keyword evidence="13" id="KW-1185">Reference proteome</keyword>
<evidence type="ECO:0000256" key="6">
    <source>
        <dbReference type="RuleBase" id="RU000492"/>
    </source>
</evidence>
<dbReference type="InterPro" id="IPR000629">
    <property type="entry name" value="RNA-helicase_DEAD-box_CS"/>
</dbReference>
<dbReference type="InterPro" id="IPR014001">
    <property type="entry name" value="Helicase_ATP-bd"/>
</dbReference>
<dbReference type="PROSITE" id="PS51192">
    <property type="entry name" value="HELICASE_ATP_BIND_1"/>
    <property type="match status" value="1"/>
</dbReference>
<dbReference type="CDD" id="cd00268">
    <property type="entry name" value="DEADc"/>
    <property type="match status" value="1"/>
</dbReference>
<feature type="domain" description="Helicase C-terminal" evidence="10">
    <location>
        <begin position="233"/>
        <end position="397"/>
    </location>
</feature>
<evidence type="ECO:0000259" key="9">
    <source>
        <dbReference type="PROSITE" id="PS51192"/>
    </source>
</evidence>
<accession>A0ABY6HV12</accession>
<evidence type="ECO:0000259" key="8">
    <source>
        <dbReference type="PROSITE" id="PS50157"/>
    </source>
</evidence>
<dbReference type="InterPro" id="IPR050079">
    <property type="entry name" value="DEAD_box_RNA_helicase"/>
</dbReference>
<evidence type="ECO:0000259" key="11">
    <source>
        <dbReference type="PROSITE" id="PS51195"/>
    </source>
</evidence>
<dbReference type="GO" id="GO:0003724">
    <property type="term" value="F:RNA helicase activity"/>
    <property type="evidence" value="ECO:0007669"/>
    <property type="project" value="UniProtKB-EC"/>
</dbReference>
<dbReference type="Pfam" id="PF00271">
    <property type="entry name" value="Helicase_C"/>
    <property type="match status" value="1"/>
</dbReference>
<dbReference type="PANTHER" id="PTHR47959">
    <property type="entry name" value="ATP-DEPENDENT RNA HELICASE RHLE-RELATED"/>
    <property type="match status" value="1"/>
</dbReference>
<dbReference type="InterPro" id="IPR011545">
    <property type="entry name" value="DEAD/DEAH_box_helicase_dom"/>
</dbReference>
<keyword evidence="2 6" id="KW-0378">Hydrolase</keyword>
<dbReference type="SMART" id="SM00490">
    <property type="entry name" value="HELICc"/>
    <property type="match status" value="1"/>
</dbReference>
<dbReference type="EMBL" id="CP104013">
    <property type="protein sequence ID" value="UYP47357.1"/>
    <property type="molecule type" value="Genomic_DNA"/>
</dbReference>
<evidence type="ECO:0000256" key="2">
    <source>
        <dbReference type="ARBA" id="ARBA00022801"/>
    </source>
</evidence>
<dbReference type="Gene3D" id="3.30.160.60">
    <property type="entry name" value="Classic Zinc Finger"/>
    <property type="match status" value="1"/>
</dbReference>
<evidence type="ECO:0000256" key="3">
    <source>
        <dbReference type="ARBA" id="ARBA00022806"/>
    </source>
</evidence>
<dbReference type="Proteomes" id="UP001208689">
    <property type="component" value="Chromosome"/>
</dbReference>
<evidence type="ECO:0000313" key="13">
    <source>
        <dbReference type="Proteomes" id="UP001208689"/>
    </source>
</evidence>
<feature type="short sequence motif" description="Q motif" evidence="5">
    <location>
        <begin position="5"/>
        <end position="33"/>
    </location>
</feature>
<dbReference type="InterPro" id="IPR014014">
    <property type="entry name" value="RNA_helicase_DEAD_Q_motif"/>
</dbReference>
<evidence type="ECO:0000256" key="5">
    <source>
        <dbReference type="PROSITE-ProRule" id="PRU00552"/>
    </source>
</evidence>
<feature type="domain" description="C2H2-type" evidence="8">
    <location>
        <begin position="430"/>
        <end position="457"/>
    </location>
</feature>
<evidence type="ECO:0000256" key="4">
    <source>
        <dbReference type="ARBA" id="ARBA00022840"/>
    </source>
</evidence>
<dbReference type="InterPro" id="IPR013087">
    <property type="entry name" value="Znf_C2H2_type"/>
</dbReference>
<feature type="domain" description="DEAD-box RNA helicase Q" evidence="11">
    <location>
        <begin position="5"/>
        <end position="33"/>
    </location>
</feature>
<dbReference type="Pfam" id="PF00270">
    <property type="entry name" value="DEAD"/>
    <property type="match status" value="1"/>
</dbReference>
<evidence type="ECO:0000256" key="7">
    <source>
        <dbReference type="SAM" id="MobiDB-lite"/>
    </source>
</evidence>
<dbReference type="InterPro" id="IPR027417">
    <property type="entry name" value="P-loop_NTPase"/>
</dbReference>
<protein>
    <submittedName>
        <fullName evidence="12">ATP-dependent RNA helicase</fullName>
        <ecNumber evidence="12">3.6.4.13</ecNumber>
    </submittedName>
</protein>
<keyword evidence="3 6" id="KW-0347">Helicase</keyword>
<keyword evidence="4 6" id="KW-0067">ATP-binding</keyword>
<dbReference type="PROSITE" id="PS50157">
    <property type="entry name" value="ZINC_FINGER_C2H2_2"/>
    <property type="match status" value="1"/>
</dbReference>
<gene>
    <name evidence="12" type="ORF">NEF87_003642</name>
</gene>
<dbReference type="PANTHER" id="PTHR47959:SF13">
    <property type="entry name" value="ATP-DEPENDENT RNA HELICASE RHLE"/>
    <property type="match status" value="1"/>
</dbReference>
<dbReference type="PROSITE" id="PS51194">
    <property type="entry name" value="HELICASE_CTER"/>
    <property type="match status" value="1"/>
</dbReference>
<dbReference type="SUPFAM" id="SSF57667">
    <property type="entry name" value="beta-beta-alpha zinc fingers"/>
    <property type="match status" value="1"/>
</dbReference>
<reference evidence="12" key="1">
    <citation type="submission" date="2022-09" db="EMBL/GenBank/DDBJ databases">
        <title>Actin cytoskeleton and complex cell architecture in an #Asgard archaeon.</title>
        <authorList>
            <person name="Ponce Toledo R.I."/>
            <person name="Schleper C."/>
            <person name="Rodrigues Oliveira T."/>
            <person name="Wollweber F."/>
            <person name="Xu J."/>
            <person name="Rittmann S."/>
            <person name="Klingl A."/>
            <person name="Pilhofer M."/>
        </authorList>
    </citation>
    <scope>NUCLEOTIDE SEQUENCE</scope>
    <source>
        <strain evidence="12">B-35</strain>
    </source>
</reference>
<dbReference type="CDD" id="cd18787">
    <property type="entry name" value="SF2_C_DEAD"/>
    <property type="match status" value="1"/>
</dbReference>
<evidence type="ECO:0000313" key="12">
    <source>
        <dbReference type="EMBL" id="UYP47357.1"/>
    </source>
</evidence>
<evidence type="ECO:0000256" key="1">
    <source>
        <dbReference type="ARBA" id="ARBA00022741"/>
    </source>
</evidence>
<sequence length="457" mass="50448">MSNQTAFHNLGLNAILQRAVRESGYLKPTPIQSQTIPPLLAGRDLVGCAQTGTGKTAAFALPILQLLAIKMQEKSSPKSKLNSHSKKNIRVLVLSPTRELAIQIGDSFSKYGRFNKKITNTVIFGGVKQNKQVKTLKSGVDILVATPGRLLDLIGQDIISLHHIEILVFDEADRMLDMGFIHDVRKIMKNISGVHQTMLFSATMPKQIVQLAKDFLQNPVKVSVTPNQPTVEKIDQTVHFVPKSEKQALLLSIVTNPKVIRALVFSRTKHGANKIVKKLIQAGVGAEPIHGNKSQNARQKALKNFRDGTTRILVATDVAARGIDVENISHVIQFDLPDVSETYVHRIGRTARAGAGGIAIAFCASDERPLLRDIEKLIRMKIPDATNSRPRSKQKLNTLPQKNQSILTNSKKRVNQSYQKNQLKSVKPPFKCPQCSRLFSSKAGVSQHIKAKHNPLS</sequence>
<evidence type="ECO:0000259" key="10">
    <source>
        <dbReference type="PROSITE" id="PS51194"/>
    </source>
</evidence>
<dbReference type="PROSITE" id="PS51195">
    <property type="entry name" value="Q_MOTIF"/>
    <property type="match status" value="1"/>
</dbReference>
<dbReference type="PROSITE" id="PS00039">
    <property type="entry name" value="DEAD_ATP_HELICASE"/>
    <property type="match status" value="1"/>
</dbReference>
<dbReference type="InterPro" id="IPR036236">
    <property type="entry name" value="Znf_C2H2_sf"/>
</dbReference>
<feature type="compositionally biased region" description="Polar residues" evidence="7">
    <location>
        <begin position="385"/>
        <end position="404"/>
    </location>
</feature>
<dbReference type="Gene3D" id="3.40.50.300">
    <property type="entry name" value="P-loop containing nucleotide triphosphate hydrolases"/>
    <property type="match status" value="2"/>
</dbReference>